<reference evidence="3" key="2">
    <citation type="submission" date="2021-01" db="EMBL/GenBank/DDBJ databases">
        <authorList>
            <person name="Corre E."/>
            <person name="Pelletier E."/>
            <person name="Niang G."/>
            <person name="Scheremetjew M."/>
            <person name="Finn R."/>
            <person name="Kale V."/>
            <person name="Holt S."/>
            <person name="Cochrane G."/>
            <person name="Meng A."/>
            <person name="Brown T."/>
            <person name="Cohen L."/>
        </authorList>
    </citation>
    <scope>NUCLEOTIDE SEQUENCE</scope>
    <source>
        <strain evidence="3">CCMP1205</strain>
    </source>
</reference>
<protein>
    <submittedName>
        <fullName evidence="4">Uncharacterized protein</fullName>
    </submittedName>
</protein>
<sequence>MRCGVRDSNCGGFPSAASTSEHGCWRGLVVTSARTRRARASAGRQKGLSVGCGGVVEAAAGRCSASGKIFGRPLSVLEPRRGRSQHRTRAVEIDATPSEGGSEDALGSPEVSSEVSTAFEVENSEKYKEGMAEYAELKDQVMTQATIAGVGVSVYFFLVWSTEAAVGSALGAVGSFFYLKSLLREIDELPLDYVPYVSLPMERIRKKLPPEKTFSLSEREPNEYLRAKMQLSGPLKQGLKQRMLIPAGLGAAAGAVNHLAGQEVLPPAAMVLGFLSFKVALVIQIWNQLKVMLVPKFDVDEFLRKYEQ</sequence>
<evidence type="ECO:0000256" key="1">
    <source>
        <dbReference type="SAM" id="MobiDB-lite"/>
    </source>
</evidence>
<evidence type="ECO:0000313" key="3">
    <source>
        <dbReference type="EMBL" id="CAD9720004.1"/>
    </source>
</evidence>
<dbReference type="PANTHER" id="PTHR34118">
    <property type="entry name" value="NF-KAPPA-B INHIBITOR-LIKE PROTEIN-RELATED"/>
    <property type="match status" value="1"/>
</dbReference>
<reference evidence="4 5" key="1">
    <citation type="submission" date="2018-07" db="EMBL/GenBank/DDBJ databases">
        <title>The complete nuclear genome of the prasinophyte Chloropicon primus (CCMP1205).</title>
        <authorList>
            <person name="Pombert J.-F."/>
            <person name="Otis C."/>
            <person name="Turmel M."/>
            <person name="Lemieux C."/>
        </authorList>
    </citation>
    <scope>NUCLEOTIDE SEQUENCE [LARGE SCALE GENOMIC DNA]</scope>
    <source>
        <strain evidence="4 5">CCMP1205</strain>
    </source>
</reference>
<dbReference type="EMBL" id="HBHL01013477">
    <property type="protein sequence ID" value="CAD9720004.1"/>
    <property type="molecule type" value="Transcribed_RNA"/>
</dbReference>
<evidence type="ECO:0000313" key="4">
    <source>
        <dbReference type="EMBL" id="QDZ23774.1"/>
    </source>
</evidence>
<keyword evidence="2" id="KW-0472">Membrane</keyword>
<keyword evidence="2" id="KW-0812">Transmembrane</keyword>
<gene>
    <name evidence="4" type="ORF">A3770_11p62920</name>
    <name evidence="3" type="ORF">CPRI1469_LOCUS8870</name>
</gene>
<dbReference type="Proteomes" id="UP000316726">
    <property type="component" value="Chromosome 11"/>
</dbReference>
<feature type="region of interest" description="Disordered" evidence="1">
    <location>
        <begin position="80"/>
        <end position="109"/>
    </location>
</feature>
<dbReference type="AlphaFoldDB" id="A0A5B8MVN6"/>
<name>A0A5B8MVN6_9CHLO</name>
<organism evidence="4 5">
    <name type="scientific">Chloropicon primus</name>
    <dbReference type="NCBI Taxonomy" id="1764295"/>
    <lineage>
        <taxon>Eukaryota</taxon>
        <taxon>Viridiplantae</taxon>
        <taxon>Chlorophyta</taxon>
        <taxon>Chloropicophyceae</taxon>
        <taxon>Chloropicales</taxon>
        <taxon>Chloropicaceae</taxon>
        <taxon>Chloropicon</taxon>
    </lineage>
</organism>
<feature type="transmembrane region" description="Helical" evidence="2">
    <location>
        <begin position="154"/>
        <end position="179"/>
    </location>
</feature>
<keyword evidence="5" id="KW-1185">Reference proteome</keyword>
<dbReference type="PANTHER" id="PTHR34118:SF6">
    <property type="entry name" value="PROTEIN CONSERVED ONLY IN THE GREEN LINEAGE 160, CHLOROPLASTIC"/>
    <property type="match status" value="1"/>
</dbReference>
<dbReference type="EMBL" id="CP031044">
    <property type="protein sequence ID" value="QDZ23774.1"/>
    <property type="molecule type" value="Genomic_DNA"/>
</dbReference>
<keyword evidence="2" id="KW-1133">Transmembrane helix</keyword>
<feature type="transmembrane region" description="Helical" evidence="2">
    <location>
        <begin position="267"/>
        <end position="286"/>
    </location>
</feature>
<accession>A0A5B8MVN6</accession>
<evidence type="ECO:0000256" key="2">
    <source>
        <dbReference type="SAM" id="Phobius"/>
    </source>
</evidence>
<evidence type="ECO:0000313" key="5">
    <source>
        <dbReference type="Proteomes" id="UP000316726"/>
    </source>
</evidence>
<proteinExistence type="predicted"/>